<dbReference type="InterPro" id="IPR036388">
    <property type="entry name" value="WH-like_DNA-bd_sf"/>
</dbReference>
<dbReference type="GeneID" id="58558506"/>
<keyword evidence="3" id="KW-0238">DNA-binding</keyword>
<protein>
    <submittedName>
        <fullName evidence="6">LysR family transcriptional regulator</fullName>
    </submittedName>
</protein>
<proteinExistence type="inferred from homology"/>
<evidence type="ECO:0000256" key="4">
    <source>
        <dbReference type="ARBA" id="ARBA00023163"/>
    </source>
</evidence>
<organism evidence="6 7">
    <name type="scientific">Chromobacterium rhizoryzae</name>
    <dbReference type="NCBI Taxonomy" id="1778675"/>
    <lineage>
        <taxon>Bacteria</taxon>
        <taxon>Pseudomonadati</taxon>
        <taxon>Pseudomonadota</taxon>
        <taxon>Betaproteobacteria</taxon>
        <taxon>Neisseriales</taxon>
        <taxon>Chromobacteriaceae</taxon>
        <taxon>Chromobacterium</taxon>
    </lineage>
</organism>
<dbReference type="GO" id="GO:0006351">
    <property type="term" value="P:DNA-templated transcription"/>
    <property type="evidence" value="ECO:0007669"/>
    <property type="project" value="TreeGrafter"/>
</dbReference>
<comment type="similarity">
    <text evidence="1">Belongs to the LysR transcriptional regulatory family.</text>
</comment>
<dbReference type="InterPro" id="IPR058163">
    <property type="entry name" value="LysR-type_TF_proteobact-type"/>
</dbReference>
<dbReference type="PANTHER" id="PTHR30537">
    <property type="entry name" value="HTH-TYPE TRANSCRIPTIONAL REGULATOR"/>
    <property type="match status" value="1"/>
</dbReference>
<gene>
    <name evidence="6" type="ORF">D1345_04030</name>
</gene>
<dbReference type="KEGG" id="crz:D1345_04030"/>
<dbReference type="InterPro" id="IPR000847">
    <property type="entry name" value="LysR_HTH_N"/>
</dbReference>
<evidence type="ECO:0000256" key="1">
    <source>
        <dbReference type="ARBA" id="ARBA00009437"/>
    </source>
</evidence>
<keyword evidence="2" id="KW-0805">Transcription regulation</keyword>
<evidence type="ECO:0000259" key="5">
    <source>
        <dbReference type="PROSITE" id="PS50931"/>
    </source>
</evidence>
<dbReference type="AlphaFoldDB" id="A0AAD0RPI6"/>
<dbReference type="CDD" id="cd08422">
    <property type="entry name" value="PBP2_CrgA_like"/>
    <property type="match status" value="1"/>
</dbReference>
<sequence>MKTNHPPSPDALLAFDALARHGSFTAAADSLGCAKSRVSQLVKQLELELGTVLVLRNTRRVALTEAGQRLAIHARQLREMLDRVRGDVGNVQDCVEGPLVISSASAFAQFLLVPILSELSNQYPGLEMQLQVENRLQDPVAEGLDFCVRTRNVYDDGLVAKPLGFMRETVYASPGYLAQAPRLEHPEDLCLHRVLYDSSKAPSETVEWALEKDGVYVRMPVRPVLSCNQYSPLVSGAVAGCGLALLPHYVANSFLATGQLVPVLPGWSHDCWPAFLVYPYRHPLPRKNEVFIQHVVPRLRALLAAEPQTA</sequence>
<keyword evidence="7" id="KW-1185">Reference proteome</keyword>
<dbReference type="EMBL" id="CP031968">
    <property type="protein sequence ID" value="AXT45408.1"/>
    <property type="molecule type" value="Genomic_DNA"/>
</dbReference>
<dbReference type="InterPro" id="IPR036390">
    <property type="entry name" value="WH_DNA-bd_sf"/>
</dbReference>
<dbReference type="Pfam" id="PF03466">
    <property type="entry name" value="LysR_substrate"/>
    <property type="match status" value="1"/>
</dbReference>
<reference evidence="6 7" key="1">
    <citation type="submission" date="2018-08" db="EMBL/GenBank/DDBJ databases">
        <title>Complete genome sequence of JP2-74.</title>
        <authorList>
            <person name="Wu L."/>
        </authorList>
    </citation>
    <scope>NUCLEOTIDE SEQUENCE [LARGE SCALE GENOMIC DNA]</scope>
    <source>
        <strain evidence="6 7">JP2-74</strain>
    </source>
</reference>
<evidence type="ECO:0000256" key="3">
    <source>
        <dbReference type="ARBA" id="ARBA00023125"/>
    </source>
</evidence>
<evidence type="ECO:0000313" key="6">
    <source>
        <dbReference type="EMBL" id="AXT45408.1"/>
    </source>
</evidence>
<dbReference type="GO" id="GO:0043565">
    <property type="term" value="F:sequence-specific DNA binding"/>
    <property type="evidence" value="ECO:0007669"/>
    <property type="project" value="TreeGrafter"/>
</dbReference>
<dbReference type="GO" id="GO:0003700">
    <property type="term" value="F:DNA-binding transcription factor activity"/>
    <property type="evidence" value="ECO:0007669"/>
    <property type="project" value="InterPro"/>
</dbReference>
<dbReference type="PROSITE" id="PS50931">
    <property type="entry name" value="HTH_LYSR"/>
    <property type="match status" value="1"/>
</dbReference>
<dbReference type="InterPro" id="IPR005119">
    <property type="entry name" value="LysR_subst-bd"/>
</dbReference>
<dbReference type="RefSeq" id="WP_081574633.1">
    <property type="nucleotide sequence ID" value="NZ_CP031968.1"/>
</dbReference>
<dbReference type="PANTHER" id="PTHR30537:SF5">
    <property type="entry name" value="HTH-TYPE TRANSCRIPTIONAL ACTIVATOR TTDR-RELATED"/>
    <property type="match status" value="1"/>
</dbReference>
<dbReference type="SUPFAM" id="SSF46785">
    <property type="entry name" value="Winged helix' DNA-binding domain"/>
    <property type="match status" value="1"/>
</dbReference>
<evidence type="ECO:0000256" key="2">
    <source>
        <dbReference type="ARBA" id="ARBA00023015"/>
    </source>
</evidence>
<dbReference type="Pfam" id="PF00126">
    <property type="entry name" value="HTH_1"/>
    <property type="match status" value="1"/>
</dbReference>
<dbReference type="Gene3D" id="3.40.190.290">
    <property type="match status" value="1"/>
</dbReference>
<name>A0AAD0RPI6_9NEIS</name>
<dbReference type="FunFam" id="1.10.10.10:FF:000001">
    <property type="entry name" value="LysR family transcriptional regulator"/>
    <property type="match status" value="1"/>
</dbReference>
<feature type="domain" description="HTH lysR-type" evidence="5">
    <location>
        <begin position="7"/>
        <end position="64"/>
    </location>
</feature>
<dbReference type="Gene3D" id="1.10.10.10">
    <property type="entry name" value="Winged helix-like DNA-binding domain superfamily/Winged helix DNA-binding domain"/>
    <property type="match status" value="1"/>
</dbReference>
<dbReference type="SUPFAM" id="SSF53850">
    <property type="entry name" value="Periplasmic binding protein-like II"/>
    <property type="match status" value="1"/>
</dbReference>
<keyword evidence="4" id="KW-0804">Transcription</keyword>
<dbReference type="Proteomes" id="UP000259465">
    <property type="component" value="Chromosome"/>
</dbReference>
<evidence type="ECO:0000313" key="7">
    <source>
        <dbReference type="Proteomes" id="UP000259465"/>
    </source>
</evidence>
<accession>A0AAD0RPI6</accession>